<dbReference type="InterPro" id="IPR051610">
    <property type="entry name" value="GPI/OXD"/>
</dbReference>
<keyword evidence="5" id="KW-1185">Reference proteome</keyword>
<dbReference type="Gene3D" id="2.60.120.10">
    <property type="entry name" value="Jelly Rolls"/>
    <property type="match status" value="1"/>
</dbReference>
<dbReference type="SUPFAM" id="SSF51182">
    <property type="entry name" value="RmlC-like cupins"/>
    <property type="match status" value="1"/>
</dbReference>
<evidence type="ECO:0000259" key="3">
    <source>
        <dbReference type="Pfam" id="PF07883"/>
    </source>
</evidence>
<dbReference type="OrthoDB" id="116921at2"/>
<dbReference type="RefSeq" id="WP_145028656.1">
    <property type="nucleotide sequence ID" value="NZ_CP036271.1"/>
</dbReference>
<dbReference type="Pfam" id="PF07883">
    <property type="entry name" value="Cupin_2"/>
    <property type="match status" value="1"/>
</dbReference>
<evidence type="ECO:0000256" key="2">
    <source>
        <dbReference type="SAM" id="MobiDB-lite"/>
    </source>
</evidence>
<dbReference type="AlphaFoldDB" id="A0A517SBC9"/>
<dbReference type="InterPro" id="IPR013096">
    <property type="entry name" value="Cupin_2"/>
</dbReference>
<reference evidence="4 5" key="1">
    <citation type="submission" date="2019-02" db="EMBL/GenBank/DDBJ databases">
        <title>Deep-cultivation of Planctomycetes and their phenomic and genomic characterization uncovers novel biology.</title>
        <authorList>
            <person name="Wiegand S."/>
            <person name="Jogler M."/>
            <person name="Boedeker C."/>
            <person name="Pinto D."/>
            <person name="Vollmers J."/>
            <person name="Rivas-Marin E."/>
            <person name="Kohn T."/>
            <person name="Peeters S.H."/>
            <person name="Heuer A."/>
            <person name="Rast P."/>
            <person name="Oberbeckmann S."/>
            <person name="Bunk B."/>
            <person name="Jeske O."/>
            <person name="Meyerdierks A."/>
            <person name="Storesund J.E."/>
            <person name="Kallscheuer N."/>
            <person name="Luecker S."/>
            <person name="Lage O.M."/>
            <person name="Pohl T."/>
            <person name="Merkel B.J."/>
            <person name="Hornburger P."/>
            <person name="Mueller R.-W."/>
            <person name="Bruemmer F."/>
            <person name="Labrenz M."/>
            <person name="Spormann A.M."/>
            <person name="Op den Camp H."/>
            <person name="Overmann J."/>
            <person name="Amann R."/>
            <person name="Jetten M.S.M."/>
            <person name="Mascher T."/>
            <person name="Medema M.H."/>
            <person name="Devos D.P."/>
            <person name="Kaster A.-K."/>
            <person name="Ovreas L."/>
            <person name="Rohde M."/>
            <person name="Galperin M.Y."/>
            <person name="Jogler C."/>
        </authorList>
    </citation>
    <scope>NUCLEOTIDE SEQUENCE [LARGE SCALE GENOMIC DNA]</scope>
    <source>
        <strain evidence="4 5">Pan44</strain>
    </source>
</reference>
<feature type="domain" description="Cupin type-2" evidence="3">
    <location>
        <begin position="25"/>
        <end position="94"/>
    </location>
</feature>
<dbReference type="InParanoid" id="A0A517SBC9"/>
<dbReference type="Proteomes" id="UP000315700">
    <property type="component" value="Chromosome"/>
</dbReference>
<dbReference type="InterPro" id="IPR014710">
    <property type="entry name" value="RmlC-like_jellyroll"/>
</dbReference>
<proteinExistence type="predicted"/>
<dbReference type="InterPro" id="IPR011051">
    <property type="entry name" value="RmlC_Cupin_sf"/>
</dbReference>
<dbReference type="PANTHER" id="PTHR35848:SF6">
    <property type="entry name" value="CUPIN TYPE-2 DOMAIN-CONTAINING PROTEIN"/>
    <property type="match status" value="1"/>
</dbReference>
<evidence type="ECO:0000313" key="4">
    <source>
        <dbReference type="EMBL" id="QDT53440.1"/>
    </source>
</evidence>
<keyword evidence="1" id="KW-0479">Metal-binding</keyword>
<name>A0A517SBC9_9PLAN</name>
<protein>
    <submittedName>
        <fullName evidence="4">Cupin domain protein</fullName>
    </submittedName>
</protein>
<dbReference type="GO" id="GO:0046872">
    <property type="term" value="F:metal ion binding"/>
    <property type="evidence" value="ECO:0007669"/>
    <property type="project" value="UniProtKB-KW"/>
</dbReference>
<dbReference type="EMBL" id="CP036271">
    <property type="protein sequence ID" value="QDT53440.1"/>
    <property type="molecule type" value="Genomic_DNA"/>
</dbReference>
<gene>
    <name evidence="4" type="ORF">Pan44_14570</name>
</gene>
<evidence type="ECO:0000313" key="5">
    <source>
        <dbReference type="Proteomes" id="UP000315700"/>
    </source>
</evidence>
<sequence>MQRDQLTFRNGFRLSIANQRSQAAVMVIPPGSSEGGPDNDHRASDQWLYVVEGTGAAIVNGHRYPLKPGAIILIERGDRHELKATGRSPLKTVNLYVPPAFEDKDTPRPAGMSSQRP</sequence>
<dbReference type="PANTHER" id="PTHR35848">
    <property type="entry name" value="OXALATE-BINDING PROTEIN"/>
    <property type="match status" value="1"/>
</dbReference>
<evidence type="ECO:0000256" key="1">
    <source>
        <dbReference type="ARBA" id="ARBA00022723"/>
    </source>
</evidence>
<dbReference type="KEGG" id="ccos:Pan44_14570"/>
<feature type="region of interest" description="Disordered" evidence="2">
    <location>
        <begin position="98"/>
        <end position="117"/>
    </location>
</feature>
<organism evidence="4 5">
    <name type="scientific">Caulifigura coniformis</name>
    <dbReference type="NCBI Taxonomy" id="2527983"/>
    <lineage>
        <taxon>Bacteria</taxon>
        <taxon>Pseudomonadati</taxon>
        <taxon>Planctomycetota</taxon>
        <taxon>Planctomycetia</taxon>
        <taxon>Planctomycetales</taxon>
        <taxon>Planctomycetaceae</taxon>
        <taxon>Caulifigura</taxon>
    </lineage>
</organism>
<accession>A0A517SBC9</accession>